<feature type="transmembrane region" description="Helical" evidence="1">
    <location>
        <begin position="74"/>
        <end position="93"/>
    </location>
</feature>
<feature type="transmembrane region" description="Helical" evidence="1">
    <location>
        <begin position="6"/>
        <end position="31"/>
    </location>
</feature>
<keyword evidence="1" id="KW-0812">Transmembrane</keyword>
<feature type="transmembrane region" description="Helical" evidence="1">
    <location>
        <begin position="130"/>
        <end position="148"/>
    </location>
</feature>
<accession>A0A1U7PLM1</accession>
<dbReference type="EMBL" id="FTPL01000001">
    <property type="protein sequence ID" value="SIT69075.1"/>
    <property type="molecule type" value="Genomic_DNA"/>
</dbReference>
<keyword evidence="1" id="KW-1133">Transmembrane helix</keyword>
<dbReference type="RefSeq" id="WP_076756729.1">
    <property type="nucleotide sequence ID" value="NZ_FTPL01000001.1"/>
</dbReference>
<protein>
    <submittedName>
        <fullName evidence="2">Uncharacterized protein</fullName>
    </submittedName>
</protein>
<evidence type="ECO:0000313" key="3">
    <source>
        <dbReference type="Proteomes" id="UP000187550"/>
    </source>
</evidence>
<sequence length="210" mass="22659">MPVTTWITLFTLTVPSSWIAAIAALAAAYAVVRIRAGKEAAAVYSDAAFLFVVIWKLSYAVFHFGTFIKSPLSLLYYNGGLPGTIIGLLWALFTLHRKGAGRSAWLLTAAVLLQAVYQTSMALFNEGGLLPKTVTIGAFTVLLIAVLIKAGTTSSWTIQLAILFPVVHLFVAAVQPDGFTGLPLLATGIFSVYFIFMNVRFNISEREAHG</sequence>
<dbReference type="Proteomes" id="UP000187550">
    <property type="component" value="Unassembled WGS sequence"/>
</dbReference>
<reference evidence="3" key="1">
    <citation type="submission" date="2017-01" db="EMBL/GenBank/DDBJ databases">
        <authorList>
            <person name="Varghese N."/>
            <person name="Submissions S."/>
        </authorList>
    </citation>
    <scope>NUCLEOTIDE SEQUENCE [LARGE SCALE GENOMIC DNA]</scope>
    <source>
        <strain evidence="3">MNA4</strain>
    </source>
</reference>
<feature type="transmembrane region" description="Helical" evidence="1">
    <location>
        <begin position="155"/>
        <end position="173"/>
    </location>
</feature>
<evidence type="ECO:0000313" key="2">
    <source>
        <dbReference type="EMBL" id="SIT69075.1"/>
    </source>
</evidence>
<feature type="transmembrane region" description="Helical" evidence="1">
    <location>
        <begin position="43"/>
        <end position="62"/>
    </location>
</feature>
<feature type="transmembrane region" description="Helical" evidence="1">
    <location>
        <begin position="105"/>
        <end position="124"/>
    </location>
</feature>
<keyword evidence="1" id="KW-0472">Membrane</keyword>
<dbReference type="STRING" id="550447.SAMN05428946_0443"/>
<feature type="transmembrane region" description="Helical" evidence="1">
    <location>
        <begin position="179"/>
        <end position="196"/>
    </location>
</feature>
<evidence type="ECO:0000256" key="1">
    <source>
        <dbReference type="SAM" id="Phobius"/>
    </source>
</evidence>
<organism evidence="2 3">
    <name type="scientific">Edaphobacillus lindanitolerans</name>
    <dbReference type="NCBI Taxonomy" id="550447"/>
    <lineage>
        <taxon>Bacteria</taxon>
        <taxon>Bacillati</taxon>
        <taxon>Bacillota</taxon>
        <taxon>Bacilli</taxon>
        <taxon>Bacillales</taxon>
        <taxon>Bacillaceae</taxon>
        <taxon>Edaphobacillus</taxon>
    </lineage>
</organism>
<dbReference type="OrthoDB" id="2427847at2"/>
<proteinExistence type="predicted"/>
<dbReference type="AlphaFoldDB" id="A0A1U7PLM1"/>
<gene>
    <name evidence="2" type="ORF">SAMN05428946_0443</name>
</gene>
<name>A0A1U7PLM1_9BACI</name>
<keyword evidence="3" id="KW-1185">Reference proteome</keyword>